<evidence type="ECO:0000313" key="1">
    <source>
        <dbReference type="EMBL" id="CAG5120383.1"/>
    </source>
</evidence>
<protein>
    <submittedName>
        <fullName evidence="1">Uncharacterized protein</fullName>
    </submittedName>
</protein>
<name>A0A8S3YTR7_9EUPU</name>
<comment type="caution">
    <text evidence="1">The sequence shown here is derived from an EMBL/GenBank/DDBJ whole genome shotgun (WGS) entry which is preliminary data.</text>
</comment>
<dbReference type="PANTHER" id="PTHR12517">
    <property type="entry name" value="VACUOLAR PROTEIN SORTING-ASSOCIATED PROTEIN 13B"/>
    <property type="match status" value="1"/>
</dbReference>
<accession>A0A8S3YTR7</accession>
<feature type="non-terminal residue" evidence="1">
    <location>
        <position position="235"/>
    </location>
</feature>
<dbReference type="AlphaFoldDB" id="A0A8S3YTR7"/>
<reference evidence="1" key="1">
    <citation type="submission" date="2021-04" db="EMBL/GenBank/DDBJ databases">
        <authorList>
            <consortium name="Molecular Ecology Group"/>
        </authorList>
    </citation>
    <scope>NUCLEOTIDE SEQUENCE</scope>
</reference>
<dbReference type="OrthoDB" id="445152at2759"/>
<dbReference type="InterPro" id="IPR039782">
    <property type="entry name" value="VPS13B"/>
</dbReference>
<sequence length="235" mass="25758">MYAERLVKLVTAVAGPSSNLLHHCHVHTQIKLFSFQAGLQKACWDGKMSRLLTLVPPCSFALYSRSLVLPKLWTNSSLPQQEWMYEIPNVSLNVNKASCLLSTRVLSSWLTLPEKQGADYVLDDSLLDDLFPVSGESTHQTYPLLEIGLYGLEFKSCESSLVSACVASLSSLNVFLYTPGIGGKMSAIPIVYGPNDTSCITEPDFFTLPTLGKTEVCSDCITATFQKPKHTGVSE</sequence>
<dbReference type="Proteomes" id="UP000678393">
    <property type="component" value="Unassembled WGS sequence"/>
</dbReference>
<organism evidence="1 2">
    <name type="scientific">Candidula unifasciata</name>
    <dbReference type="NCBI Taxonomy" id="100452"/>
    <lineage>
        <taxon>Eukaryota</taxon>
        <taxon>Metazoa</taxon>
        <taxon>Spiralia</taxon>
        <taxon>Lophotrochozoa</taxon>
        <taxon>Mollusca</taxon>
        <taxon>Gastropoda</taxon>
        <taxon>Heterobranchia</taxon>
        <taxon>Euthyneura</taxon>
        <taxon>Panpulmonata</taxon>
        <taxon>Eupulmonata</taxon>
        <taxon>Stylommatophora</taxon>
        <taxon>Helicina</taxon>
        <taxon>Helicoidea</taxon>
        <taxon>Geomitridae</taxon>
        <taxon>Candidula</taxon>
    </lineage>
</organism>
<gene>
    <name evidence="1" type="ORF">CUNI_LOCUS5941</name>
</gene>
<proteinExistence type="predicted"/>
<dbReference type="EMBL" id="CAJHNH020000890">
    <property type="protein sequence ID" value="CAG5120383.1"/>
    <property type="molecule type" value="Genomic_DNA"/>
</dbReference>
<keyword evidence="2" id="KW-1185">Reference proteome</keyword>
<dbReference type="PANTHER" id="PTHR12517:SF0">
    <property type="entry name" value="INTERMEMBRANE LIPID TRANSFER PROTEIN VPS13B"/>
    <property type="match status" value="1"/>
</dbReference>
<evidence type="ECO:0000313" key="2">
    <source>
        <dbReference type="Proteomes" id="UP000678393"/>
    </source>
</evidence>